<dbReference type="InterPro" id="IPR052561">
    <property type="entry name" value="ComplexI_Subunit1"/>
</dbReference>
<name>A0A1J0GC22_9CLOT</name>
<reference evidence="7" key="1">
    <citation type="journal article" date="2016" name="Front. Microbiol.">
        <title>Complete Genome Sequence of Clostridium estertheticum DSM 8809, a Microbe Identified in Spoiled Vacuum Packed Beef.</title>
        <authorList>
            <person name="Yu Z."/>
            <person name="Gunn L."/>
            <person name="Brennan E."/>
            <person name="Reid R."/>
            <person name="Wall P.G."/>
            <person name="Gaora O.P."/>
            <person name="Hurley D."/>
            <person name="Bolton D."/>
            <person name="Fanning S."/>
        </authorList>
    </citation>
    <scope>NUCLEOTIDE SEQUENCE [LARGE SCALE GENOMIC DNA]</scope>
    <source>
        <strain evidence="7">DSM 8809</strain>
    </source>
</reference>
<evidence type="ECO:0000313" key="7">
    <source>
        <dbReference type="Proteomes" id="UP000182569"/>
    </source>
</evidence>
<feature type="transmembrane region" description="Helical" evidence="5">
    <location>
        <begin position="63"/>
        <end position="87"/>
    </location>
</feature>
<evidence type="ECO:0000313" key="6">
    <source>
        <dbReference type="EMBL" id="APC38827.1"/>
    </source>
</evidence>
<evidence type="ECO:0000256" key="4">
    <source>
        <dbReference type="ARBA" id="ARBA00023136"/>
    </source>
</evidence>
<feature type="transmembrane region" description="Helical" evidence="5">
    <location>
        <begin position="6"/>
        <end position="25"/>
    </location>
</feature>
<dbReference type="Proteomes" id="UP000182569">
    <property type="component" value="Chromosome"/>
</dbReference>
<dbReference type="PANTHER" id="PTHR43359:SF1">
    <property type="entry name" value="FORMATE HYDROGENLYASE SUBUNIT 4-RELATED"/>
    <property type="match status" value="1"/>
</dbReference>
<evidence type="ECO:0000256" key="3">
    <source>
        <dbReference type="ARBA" id="ARBA00022989"/>
    </source>
</evidence>
<gene>
    <name evidence="6" type="ORF">A7L45_01465</name>
</gene>
<dbReference type="RefSeq" id="WP_071611124.1">
    <property type="nucleotide sequence ID" value="NZ_CP015756.1"/>
</dbReference>
<feature type="transmembrane region" description="Helical" evidence="5">
    <location>
        <begin position="227"/>
        <end position="246"/>
    </location>
</feature>
<dbReference type="PANTHER" id="PTHR43359">
    <property type="entry name" value="FORMATE HYDROGENLYASE SUBUNIT 4"/>
    <property type="match status" value="1"/>
</dbReference>
<feature type="transmembrane region" description="Helical" evidence="5">
    <location>
        <begin position="288"/>
        <end position="308"/>
    </location>
</feature>
<comment type="subcellular location">
    <subcellularLocation>
        <location evidence="1">Membrane</location>
        <topology evidence="1">Multi-pass membrane protein</topology>
    </subcellularLocation>
</comment>
<feature type="transmembrane region" description="Helical" evidence="5">
    <location>
        <begin position="132"/>
        <end position="150"/>
    </location>
</feature>
<dbReference type="STRING" id="1552.A7L45_01465"/>
<keyword evidence="4 5" id="KW-0472">Membrane</keyword>
<keyword evidence="3 5" id="KW-1133">Transmembrane helix</keyword>
<evidence type="ECO:0000256" key="5">
    <source>
        <dbReference type="SAM" id="Phobius"/>
    </source>
</evidence>
<protein>
    <submittedName>
        <fullName evidence="6">Hydrogenase</fullName>
    </submittedName>
</protein>
<evidence type="ECO:0000256" key="1">
    <source>
        <dbReference type="ARBA" id="ARBA00004141"/>
    </source>
</evidence>
<dbReference type="GO" id="GO:0005886">
    <property type="term" value="C:plasma membrane"/>
    <property type="evidence" value="ECO:0007669"/>
    <property type="project" value="TreeGrafter"/>
</dbReference>
<sequence>MKYNLIYFIQSLLIIVLSPLFIGILKKMKAHLRGYIGSSIIQPYYDLSKLLKKGRIVSNRSSFITTIGPIVILAATITTAFFVPVFYTSMQESIGNLFILMFSFGIVKMFTVLIGLDSSSTFGGMGSSRESFISMMAEPLILFLMIFLYIETNDFNIFHISFINSKSVHYDTAYLITMVTFIVAILAENARIPFDNPETHLELTMMHEAMILDLSGSDLAYVELSSYIKLIVYLIVLINCFVPIGIATTISISAILIGLVTFIFKLLICLLGIAIIETTFAKSRLFKGAELFPAMISLGIVAITLIYIL</sequence>
<feature type="transmembrane region" description="Helical" evidence="5">
    <location>
        <begin position="170"/>
        <end position="187"/>
    </location>
</feature>
<dbReference type="InterPro" id="IPR001694">
    <property type="entry name" value="NADH_UbQ_OxRdtase_su1/FPO"/>
</dbReference>
<feature type="transmembrane region" description="Helical" evidence="5">
    <location>
        <begin position="93"/>
        <end position="116"/>
    </location>
</feature>
<dbReference type="EMBL" id="CP015756">
    <property type="protein sequence ID" value="APC38827.1"/>
    <property type="molecule type" value="Genomic_DNA"/>
</dbReference>
<dbReference type="KEGG" id="ceu:A7L45_01465"/>
<dbReference type="Pfam" id="PF00146">
    <property type="entry name" value="NADHdh"/>
    <property type="match status" value="1"/>
</dbReference>
<organism evidence="6 7">
    <name type="scientific">Clostridium estertheticum subsp. estertheticum</name>
    <dbReference type="NCBI Taxonomy" id="1552"/>
    <lineage>
        <taxon>Bacteria</taxon>
        <taxon>Bacillati</taxon>
        <taxon>Bacillota</taxon>
        <taxon>Clostridia</taxon>
        <taxon>Eubacteriales</taxon>
        <taxon>Clostridiaceae</taxon>
        <taxon>Clostridium</taxon>
    </lineage>
</organism>
<dbReference type="OrthoDB" id="9778499at2"/>
<feature type="transmembrane region" description="Helical" evidence="5">
    <location>
        <begin position="252"/>
        <end position="276"/>
    </location>
</feature>
<evidence type="ECO:0000256" key="2">
    <source>
        <dbReference type="ARBA" id="ARBA00022692"/>
    </source>
</evidence>
<accession>A0A1J0GC22</accession>
<keyword evidence="2 5" id="KW-0812">Transmembrane</keyword>
<keyword evidence="7" id="KW-1185">Reference proteome</keyword>
<proteinExistence type="predicted"/>
<dbReference type="AlphaFoldDB" id="A0A1J0GC22"/>